<sequence>MSRQTEFEITKGTLLIANVAMQDPNFKRTVVLLCEHNEQGTFGLVLNRPLDLHLSDVLEGFEEWEYPLWLGGPVQTNTLHLLHTLGTRIEGSVEVADGIFWGGDYEEVRELIRLRIANETNLKFFLGYSGWGAGQLEDEMQLNSWYLAKATAQIVFSEPYDKMWRRVLRAKGGDYAYLANFPEDPRLN</sequence>
<dbReference type="Proteomes" id="UP000266389">
    <property type="component" value="Unassembled WGS sequence"/>
</dbReference>
<dbReference type="GO" id="GO:0005829">
    <property type="term" value="C:cytosol"/>
    <property type="evidence" value="ECO:0007669"/>
    <property type="project" value="TreeGrafter"/>
</dbReference>
<organism evidence="3 4">
    <name type="scientific">Candidatus Thermochlorobacter aerophilus</name>
    <dbReference type="NCBI Taxonomy" id="1868324"/>
    <lineage>
        <taxon>Bacteria</taxon>
        <taxon>Pseudomonadati</taxon>
        <taxon>Chlorobiota</taxon>
        <taxon>Chlorobiia</taxon>
        <taxon>Chlorobiales</taxon>
        <taxon>Candidatus Thermochlorobacteriaceae</taxon>
        <taxon>Candidatus Thermochlorobacter</taxon>
    </lineage>
</organism>
<comment type="similarity">
    <text evidence="1 2">Belongs to the UPF0301 (AlgH) family.</text>
</comment>
<proteinExistence type="inferred from homology"/>
<dbReference type="Gene3D" id="3.40.1740.10">
    <property type="entry name" value="VC0467-like"/>
    <property type="match status" value="1"/>
</dbReference>
<dbReference type="AlphaFoldDB" id="A0A395M0N8"/>
<accession>A0A395M0N8</accession>
<evidence type="ECO:0000313" key="4">
    <source>
        <dbReference type="Proteomes" id="UP000266389"/>
    </source>
</evidence>
<dbReference type="HAMAP" id="MF_00758">
    <property type="entry name" value="UPF0301"/>
    <property type="match status" value="1"/>
</dbReference>
<gene>
    <name evidence="3" type="ORF">D0433_04965</name>
</gene>
<dbReference type="PANTHER" id="PTHR30327:SF1">
    <property type="entry name" value="UPF0301 PROTEIN YQGE"/>
    <property type="match status" value="1"/>
</dbReference>
<dbReference type="PANTHER" id="PTHR30327">
    <property type="entry name" value="UNCHARACTERIZED PROTEIN YQGE"/>
    <property type="match status" value="1"/>
</dbReference>
<evidence type="ECO:0000256" key="2">
    <source>
        <dbReference type="HAMAP-Rule" id="MF_00758"/>
    </source>
</evidence>
<protein>
    <recommendedName>
        <fullName evidence="2">UPF0301 protein D0433_04965</fullName>
    </recommendedName>
</protein>
<dbReference type="Pfam" id="PF02622">
    <property type="entry name" value="DUF179"/>
    <property type="match status" value="1"/>
</dbReference>
<comment type="caution">
    <text evidence="3">The sequence shown here is derived from an EMBL/GenBank/DDBJ whole genome shotgun (WGS) entry which is preliminary data.</text>
</comment>
<evidence type="ECO:0000256" key="1">
    <source>
        <dbReference type="ARBA" id="ARBA00009600"/>
    </source>
</evidence>
<name>A0A395M0N8_9BACT</name>
<dbReference type="SUPFAM" id="SSF143456">
    <property type="entry name" value="VC0467-like"/>
    <property type="match status" value="1"/>
</dbReference>
<reference evidence="3 4" key="1">
    <citation type="journal article" date="2011" name="ISME J.">
        <title>Community ecology of hot spring cyanobacterial mats: predominant populations and their functional potential.</title>
        <authorList>
            <person name="Klatt C.G."/>
            <person name="Wood J.M."/>
            <person name="Rusch D.B."/>
            <person name="Bateson M.M."/>
            <person name="Hamamura N."/>
            <person name="Heidelberg J.F."/>
            <person name="Grossman A.R."/>
            <person name="Bhaya D."/>
            <person name="Cohan F.M."/>
            <person name="Kuhl M."/>
            <person name="Bryant D.A."/>
            <person name="Ward D.M."/>
        </authorList>
    </citation>
    <scope>NUCLEOTIDE SEQUENCE [LARGE SCALE GENOMIC DNA]</scope>
    <source>
        <strain evidence="3">OS</strain>
    </source>
</reference>
<dbReference type="EMBL" id="PHFL01000039">
    <property type="protein sequence ID" value="RFM24349.1"/>
    <property type="molecule type" value="Genomic_DNA"/>
</dbReference>
<evidence type="ECO:0000313" key="3">
    <source>
        <dbReference type="EMBL" id="RFM24349.1"/>
    </source>
</evidence>
<dbReference type="InterPro" id="IPR003774">
    <property type="entry name" value="AlgH-like"/>
</dbReference>